<dbReference type="EMBL" id="OZ019893">
    <property type="protein sequence ID" value="CAK9191407.1"/>
    <property type="molecule type" value="Genomic_DNA"/>
</dbReference>
<name>A0ABP0TB15_9BRYO</name>
<reference evidence="1 2" key="1">
    <citation type="submission" date="2024-02" db="EMBL/GenBank/DDBJ databases">
        <authorList>
            <consortium name="ELIXIR-Norway"/>
            <consortium name="Elixir Norway"/>
        </authorList>
    </citation>
    <scope>NUCLEOTIDE SEQUENCE [LARGE SCALE GENOMIC DNA]</scope>
</reference>
<keyword evidence="2" id="KW-1185">Reference proteome</keyword>
<accession>A0ABP0TB15</accession>
<proteinExistence type="predicted"/>
<organism evidence="1 2">
    <name type="scientific">Sphagnum troendelagicum</name>
    <dbReference type="NCBI Taxonomy" id="128251"/>
    <lineage>
        <taxon>Eukaryota</taxon>
        <taxon>Viridiplantae</taxon>
        <taxon>Streptophyta</taxon>
        <taxon>Embryophyta</taxon>
        <taxon>Bryophyta</taxon>
        <taxon>Sphagnophytina</taxon>
        <taxon>Sphagnopsida</taxon>
        <taxon>Sphagnales</taxon>
        <taxon>Sphagnaceae</taxon>
        <taxon>Sphagnum</taxon>
    </lineage>
</organism>
<protein>
    <submittedName>
        <fullName evidence="1">Uncharacterized protein</fullName>
    </submittedName>
</protein>
<dbReference type="Proteomes" id="UP001497512">
    <property type="component" value="Chromosome 1"/>
</dbReference>
<gene>
    <name evidence="1" type="ORF">CSSPTR1EN2_LOCUS1375</name>
</gene>
<sequence length="77" mass="7985">MAQALEAAVQEAASSHKQFSAAIDVSQNLETLLTEARAATGTISAEHTEESKANAATKKQPAVLKKALAILKVSVVP</sequence>
<evidence type="ECO:0000313" key="1">
    <source>
        <dbReference type="EMBL" id="CAK9191407.1"/>
    </source>
</evidence>
<evidence type="ECO:0000313" key="2">
    <source>
        <dbReference type="Proteomes" id="UP001497512"/>
    </source>
</evidence>